<dbReference type="Pfam" id="PF00400">
    <property type="entry name" value="WD40"/>
    <property type="match status" value="1"/>
</dbReference>
<feature type="repeat" description="WD" evidence="3">
    <location>
        <begin position="158"/>
        <end position="199"/>
    </location>
</feature>
<reference evidence="5 6" key="1">
    <citation type="submission" date="2014-08" db="EMBL/GenBank/DDBJ databases">
        <title>Genomic and Phenotypic Diversity of Colwellia psychrerythraea strains from Disparate Marine Basins.</title>
        <authorList>
            <person name="Techtmann S.M."/>
            <person name="Stelling S.C."/>
            <person name="Utturkar S.M."/>
            <person name="Alshibli N."/>
            <person name="Harris A."/>
            <person name="Brown S.D."/>
            <person name="Hazen T.C."/>
        </authorList>
    </citation>
    <scope>NUCLEOTIDE SEQUENCE [LARGE SCALE GENOMIC DNA]</scope>
    <source>
        <strain evidence="5 6">GAB14E</strain>
    </source>
</reference>
<keyword evidence="1 3" id="KW-0853">WD repeat</keyword>
<evidence type="ECO:0000313" key="5">
    <source>
        <dbReference type="EMBL" id="KGJ89758.1"/>
    </source>
</evidence>
<dbReference type="Gene3D" id="2.130.10.10">
    <property type="entry name" value="YVTN repeat-like/Quinoprotein amine dehydrogenase"/>
    <property type="match status" value="2"/>
</dbReference>
<evidence type="ECO:0000256" key="2">
    <source>
        <dbReference type="ARBA" id="ARBA00022737"/>
    </source>
</evidence>
<dbReference type="SMART" id="SM00320">
    <property type="entry name" value="WD40"/>
    <property type="match status" value="4"/>
</dbReference>
<dbReference type="PANTHER" id="PTHR19879">
    <property type="entry name" value="TRANSCRIPTION INITIATION FACTOR TFIID"/>
    <property type="match status" value="1"/>
</dbReference>
<sequence length="329" mass="36505">MLKCNWIIPVILLTTITACKPVTQKPLARWQQAAEGAYAGQISSDAKFSVVSSIHHGLSVWDLTKHERLYNWSQEQNTSDNLVLTIDISENASHVLTANRNNFALWNLQSGKSEGYWRVRESHIRDIAISNGGDYLLIGKSNATVVHVAVDTGRRLEFLGHKEKINSVDMLPNGRVAMSGGNDFTAYVWDTQSGQVVYQFNHSSRVSKVALDARGRYAFSADSMKAAYIWDLKTGKRISALQGTKRHEVFSTVRFSPDGKTMITGAATKKVSVWDIATGKRLAHWFVTPKEAKRPTGAVVYSVAFGDNKDLLTISSSGYVESWPMPKLP</sequence>
<dbReference type="AlphaFoldDB" id="A0A099KJI7"/>
<evidence type="ECO:0000259" key="4">
    <source>
        <dbReference type="Pfam" id="PF23377"/>
    </source>
</evidence>
<dbReference type="PANTHER" id="PTHR19879:SF9">
    <property type="entry name" value="TRANSCRIPTION INITIATION FACTOR TFIID SUBUNIT 5"/>
    <property type="match status" value="1"/>
</dbReference>
<dbReference type="EMBL" id="JQEC01000054">
    <property type="protein sequence ID" value="KGJ89758.1"/>
    <property type="molecule type" value="Genomic_DNA"/>
</dbReference>
<dbReference type="SUPFAM" id="SSF50998">
    <property type="entry name" value="Quinoprotein alcohol dehydrogenase-like"/>
    <property type="match status" value="1"/>
</dbReference>
<dbReference type="PROSITE" id="PS50294">
    <property type="entry name" value="WD_REPEATS_REGION"/>
    <property type="match status" value="1"/>
</dbReference>
<dbReference type="PATRIC" id="fig|28229.3.peg.3850"/>
<gene>
    <name evidence="5" type="ORF">GAB14E_3919</name>
</gene>
<dbReference type="InterPro" id="IPR056152">
    <property type="entry name" value="Beta-prop_IFT122_2nd"/>
</dbReference>
<feature type="domain" description="IFT122 second beta-propeller" evidence="4">
    <location>
        <begin position="92"/>
        <end position="207"/>
    </location>
</feature>
<dbReference type="OrthoDB" id="6192037at2"/>
<dbReference type="InterPro" id="IPR001680">
    <property type="entry name" value="WD40_rpt"/>
</dbReference>
<name>A0A099KJI7_COLPS</name>
<comment type="caution">
    <text evidence="5">The sequence shown here is derived from an EMBL/GenBank/DDBJ whole genome shotgun (WGS) entry which is preliminary data.</text>
</comment>
<accession>A0A099KJI7</accession>
<dbReference type="PROSITE" id="PS50082">
    <property type="entry name" value="WD_REPEATS_2"/>
    <property type="match status" value="3"/>
</dbReference>
<proteinExistence type="predicted"/>
<feature type="repeat" description="WD" evidence="3">
    <location>
        <begin position="252"/>
        <end position="284"/>
    </location>
</feature>
<dbReference type="Proteomes" id="UP000029868">
    <property type="component" value="Unassembled WGS sequence"/>
</dbReference>
<dbReference type="PROSITE" id="PS51257">
    <property type="entry name" value="PROKAR_LIPOPROTEIN"/>
    <property type="match status" value="1"/>
</dbReference>
<keyword evidence="2" id="KW-0677">Repeat</keyword>
<dbReference type="InterPro" id="IPR015943">
    <property type="entry name" value="WD40/YVTN_repeat-like_dom_sf"/>
</dbReference>
<protein>
    <submittedName>
        <fullName evidence="5">WD-40 repeat-containing protein</fullName>
    </submittedName>
</protein>
<dbReference type="PROSITE" id="PS00678">
    <property type="entry name" value="WD_REPEATS_1"/>
    <property type="match status" value="1"/>
</dbReference>
<dbReference type="Pfam" id="PF23377">
    <property type="entry name" value="Beta-prop_IFT122_2nd"/>
    <property type="match status" value="1"/>
</dbReference>
<evidence type="ECO:0000256" key="1">
    <source>
        <dbReference type="ARBA" id="ARBA00022574"/>
    </source>
</evidence>
<dbReference type="InterPro" id="IPR011047">
    <property type="entry name" value="Quinoprotein_ADH-like_sf"/>
</dbReference>
<organism evidence="5 6">
    <name type="scientific">Colwellia psychrerythraea</name>
    <name type="common">Vibrio psychroerythus</name>
    <dbReference type="NCBI Taxonomy" id="28229"/>
    <lineage>
        <taxon>Bacteria</taxon>
        <taxon>Pseudomonadati</taxon>
        <taxon>Pseudomonadota</taxon>
        <taxon>Gammaproteobacteria</taxon>
        <taxon>Alteromonadales</taxon>
        <taxon>Colwelliaceae</taxon>
        <taxon>Colwellia</taxon>
    </lineage>
</organism>
<evidence type="ECO:0000313" key="6">
    <source>
        <dbReference type="Proteomes" id="UP000029868"/>
    </source>
</evidence>
<feature type="repeat" description="WD" evidence="3">
    <location>
        <begin position="199"/>
        <end position="240"/>
    </location>
</feature>
<dbReference type="InterPro" id="IPR019775">
    <property type="entry name" value="WD40_repeat_CS"/>
</dbReference>
<evidence type="ECO:0000256" key="3">
    <source>
        <dbReference type="PROSITE-ProRule" id="PRU00221"/>
    </source>
</evidence>